<comment type="caution">
    <text evidence="2">The sequence shown here is derived from an EMBL/GenBank/DDBJ whole genome shotgun (WGS) entry which is preliminary data.</text>
</comment>
<name>A0ABN3WVU2_STRTU</name>
<accession>A0ABN3WVU2</accession>
<dbReference type="Proteomes" id="UP001501102">
    <property type="component" value="Unassembled WGS sequence"/>
</dbReference>
<gene>
    <name evidence="2" type="ORF">GCM10020221_26030</name>
</gene>
<sequence length="180" mass="19533">MPVEARYASAFFATFRGSRLYCSPVIGSWMKKLMFSVLSRRNGSMRAVGKVGAQGHVGLVDGLEAADRRAVEGQLLGRVERLRGDREVLHHARQVAETDIDELDVLVLDELLGVVAVLEHPTLLARPPAVGDCFGGAAADPRETGFPGHDPFVSPRLTGPRPKRDRNARPKRDDGGGVRS</sequence>
<reference evidence="2 3" key="1">
    <citation type="journal article" date="2019" name="Int. J. Syst. Evol. Microbiol.">
        <title>The Global Catalogue of Microorganisms (GCM) 10K type strain sequencing project: providing services to taxonomists for standard genome sequencing and annotation.</title>
        <authorList>
            <consortium name="The Broad Institute Genomics Platform"/>
            <consortium name="The Broad Institute Genome Sequencing Center for Infectious Disease"/>
            <person name="Wu L."/>
            <person name="Ma J."/>
        </authorList>
    </citation>
    <scope>NUCLEOTIDE SEQUENCE [LARGE SCALE GENOMIC DNA]</scope>
    <source>
        <strain evidence="2 3">JCM 4087</strain>
    </source>
</reference>
<protein>
    <submittedName>
        <fullName evidence="2">Uncharacterized protein</fullName>
    </submittedName>
</protein>
<keyword evidence="3" id="KW-1185">Reference proteome</keyword>
<dbReference type="EMBL" id="BAAAXZ010000100">
    <property type="protein sequence ID" value="GAA2929005.1"/>
    <property type="molecule type" value="Genomic_DNA"/>
</dbReference>
<evidence type="ECO:0000313" key="2">
    <source>
        <dbReference type="EMBL" id="GAA2929005.1"/>
    </source>
</evidence>
<evidence type="ECO:0000256" key="1">
    <source>
        <dbReference type="SAM" id="MobiDB-lite"/>
    </source>
</evidence>
<evidence type="ECO:0000313" key="3">
    <source>
        <dbReference type="Proteomes" id="UP001501102"/>
    </source>
</evidence>
<feature type="compositionally biased region" description="Basic and acidic residues" evidence="1">
    <location>
        <begin position="165"/>
        <end position="180"/>
    </location>
</feature>
<proteinExistence type="predicted"/>
<organism evidence="2 3">
    <name type="scientific">Streptomyces thioluteus</name>
    <dbReference type="NCBI Taxonomy" id="66431"/>
    <lineage>
        <taxon>Bacteria</taxon>
        <taxon>Bacillati</taxon>
        <taxon>Actinomycetota</taxon>
        <taxon>Actinomycetes</taxon>
        <taxon>Kitasatosporales</taxon>
        <taxon>Streptomycetaceae</taxon>
        <taxon>Streptomyces</taxon>
    </lineage>
</organism>
<feature type="region of interest" description="Disordered" evidence="1">
    <location>
        <begin position="140"/>
        <end position="180"/>
    </location>
</feature>